<dbReference type="RefSeq" id="WP_128942583.1">
    <property type="nucleotide sequence ID" value="NZ_RDRA01000029.1"/>
</dbReference>
<dbReference type="EMBL" id="RDRA01000029">
    <property type="protein sequence ID" value="RXG87342.1"/>
    <property type="molecule type" value="Genomic_DNA"/>
</dbReference>
<evidence type="ECO:0000313" key="2">
    <source>
        <dbReference type="EMBL" id="RXG87342.1"/>
    </source>
</evidence>
<comment type="caution">
    <text evidence="2">The sequence shown here is derived from an EMBL/GenBank/DDBJ whole genome shotgun (WGS) entry which is preliminary data.</text>
</comment>
<evidence type="ECO:0000313" key="3">
    <source>
        <dbReference type="Proteomes" id="UP000289946"/>
    </source>
</evidence>
<dbReference type="Pfam" id="PF07007">
    <property type="entry name" value="LprI"/>
    <property type="match status" value="1"/>
</dbReference>
<reference evidence="2 3" key="1">
    <citation type="submission" date="2018-10" db="EMBL/GenBank/DDBJ databases">
        <title>Bradyrhizobium sp. nov., isolated from effective nodules of peanut in China.</title>
        <authorList>
            <person name="Li Y."/>
        </authorList>
    </citation>
    <scope>NUCLEOTIDE SEQUENCE [LARGE SCALE GENOMIC DNA]</scope>
    <source>
        <strain evidence="2 3">CCBAU 51781</strain>
    </source>
</reference>
<organism evidence="2 3">
    <name type="scientific">Bradyrhizobium zhanjiangense</name>
    <dbReference type="NCBI Taxonomy" id="1325107"/>
    <lineage>
        <taxon>Bacteria</taxon>
        <taxon>Pseudomonadati</taxon>
        <taxon>Pseudomonadota</taxon>
        <taxon>Alphaproteobacteria</taxon>
        <taxon>Hyphomicrobiales</taxon>
        <taxon>Nitrobacteraceae</taxon>
        <taxon>Bradyrhizobium</taxon>
    </lineage>
</organism>
<feature type="domain" description="Lysozyme inhibitor LprI-like N-terminal" evidence="1">
    <location>
        <begin position="7"/>
        <end position="71"/>
    </location>
</feature>
<name>A0ABY0D9Y4_9BRAD</name>
<accession>A0ABY0D9Y4</accession>
<dbReference type="Gene3D" id="1.20.1270.180">
    <property type="match status" value="1"/>
</dbReference>
<sequence>MKRLEEAIERRLAGDATHSLSFRRAQHAWRTWRDREADFQTNSAWGPAGTGRPIVLMGFETSINMDRLRSLEGYLRELDRLEAG</sequence>
<dbReference type="Proteomes" id="UP000289946">
    <property type="component" value="Unassembled WGS sequence"/>
</dbReference>
<evidence type="ECO:0000259" key="1">
    <source>
        <dbReference type="Pfam" id="PF07007"/>
    </source>
</evidence>
<gene>
    <name evidence="2" type="ORF">EAS62_35980</name>
</gene>
<dbReference type="InterPro" id="IPR009739">
    <property type="entry name" value="LprI-like_N"/>
</dbReference>
<keyword evidence="3" id="KW-1185">Reference proteome</keyword>
<protein>
    <submittedName>
        <fullName evidence="2">DUF1311 domain-containing protein</fullName>
    </submittedName>
</protein>
<proteinExistence type="predicted"/>